<dbReference type="FunFam" id="3.40.50.970:FF:000001">
    <property type="entry name" value="Pyruvate dehydrogenase E1 beta subunit"/>
    <property type="match status" value="1"/>
</dbReference>
<dbReference type="AlphaFoldDB" id="A0A023X171"/>
<dbReference type="InterPro" id="IPR033248">
    <property type="entry name" value="Transketolase_C"/>
</dbReference>
<keyword evidence="7" id="KW-1185">Reference proteome</keyword>
<name>A0A023X171_RUBRA</name>
<dbReference type="FunFam" id="3.40.50.920:FF:000001">
    <property type="entry name" value="Pyruvate dehydrogenase E1 beta subunit"/>
    <property type="match status" value="1"/>
</dbReference>
<dbReference type="Proteomes" id="UP000025229">
    <property type="component" value="Chromosome"/>
</dbReference>
<dbReference type="NCBIfam" id="NF006667">
    <property type="entry name" value="PRK09212.1"/>
    <property type="match status" value="1"/>
</dbReference>
<dbReference type="OrthoDB" id="3457658at2"/>
<dbReference type="Gene3D" id="3.40.50.920">
    <property type="match status" value="1"/>
</dbReference>
<dbReference type="InterPro" id="IPR005475">
    <property type="entry name" value="Transketolase-like_Pyr-bd"/>
</dbReference>
<feature type="domain" description="Transketolase-like pyrimidine-binding" evidence="4">
    <location>
        <begin position="5"/>
        <end position="180"/>
    </location>
</feature>
<evidence type="ECO:0000313" key="6">
    <source>
        <dbReference type="EMBL" id="MDX5893180.1"/>
    </source>
</evidence>
<dbReference type="PATRIC" id="fig|42256.3.peg.491"/>
<dbReference type="Proteomes" id="UP001281130">
    <property type="component" value="Unassembled WGS sequence"/>
</dbReference>
<accession>A0A023X171</accession>
<dbReference type="SUPFAM" id="SSF52518">
    <property type="entry name" value="Thiamin diphosphate-binding fold (THDP-binding)"/>
    <property type="match status" value="1"/>
</dbReference>
<dbReference type="Gene3D" id="3.40.50.970">
    <property type="match status" value="1"/>
</dbReference>
<dbReference type="EMBL" id="CP007514">
    <property type="protein sequence ID" value="AHY45765.1"/>
    <property type="molecule type" value="Genomic_DNA"/>
</dbReference>
<evidence type="ECO:0000256" key="1">
    <source>
        <dbReference type="ARBA" id="ARBA00001964"/>
    </source>
</evidence>
<dbReference type="RefSeq" id="WP_038680443.1">
    <property type="nucleotide sequence ID" value="NZ_CP007514.1"/>
</dbReference>
<dbReference type="SMART" id="SM00861">
    <property type="entry name" value="Transket_pyr"/>
    <property type="match status" value="1"/>
</dbReference>
<reference evidence="6" key="2">
    <citation type="submission" date="2023-11" db="EMBL/GenBank/DDBJ databases">
        <title>MicrobeMod: A computational toolkit for identifying prokaryotic methylation and restriction-modification with nanopore sequencing.</title>
        <authorList>
            <person name="Crits-Christoph A."/>
            <person name="Kang S.C."/>
            <person name="Lee H."/>
            <person name="Ostrov N."/>
        </authorList>
    </citation>
    <scope>NUCLEOTIDE SEQUENCE</scope>
    <source>
        <strain evidence="6">ATCC 51242</strain>
    </source>
</reference>
<keyword evidence="5" id="KW-0670">Pyruvate</keyword>
<dbReference type="Pfam" id="PF02780">
    <property type="entry name" value="Transketolase_C"/>
    <property type="match status" value="1"/>
</dbReference>
<dbReference type="EC" id="1.2.4.-" evidence="6"/>
<evidence type="ECO:0000313" key="7">
    <source>
        <dbReference type="Proteomes" id="UP000025229"/>
    </source>
</evidence>
<dbReference type="eggNOG" id="COG0022">
    <property type="taxonomic scope" value="Bacteria"/>
</dbReference>
<dbReference type="KEGG" id="rrd:RradSPS_0482"/>
<evidence type="ECO:0000259" key="4">
    <source>
        <dbReference type="SMART" id="SM00861"/>
    </source>
</evidence>
<organism evidence="5 7">
    <name type="scientific">Rubrobacter radiotolerans</name>
    <name type="common">Arthrobacter radiotolerans</name>
    <dbReference type="NCBI Taxonomy" id="42256"/>
    <lineage>
        <taxon>Bacteria</taxon>
        <taxon>Bacillati</taxon>
        <taxon>Actinomycetota</taxon>
        <taxon>Rubrobacteria</taxon>
        <taxon>Rubrobacterales</taxon>
        <taxon>Rubrobacteraceae</taxon>
        <taxon>Rubrobacter</taxon>
    </lineage>
</organism>
<dbReference type="InterPro" id="IPR029061">
    <property type="entry name" value="THDP-binding"/>
</dbReference>
<dbReference type="HOGENOM" id="CLU_012907_1_1_11"/>
<keyword evidence="2 6" id="KW-0560">Oxidoreductase</keyword>
<dbReference type="InterPro" id="IPR009014">
    <property type="entry name" value="Transketo_C/PFOR_II"/>
</dbReference>
<dbReference type="PANTHER" id="PTHR43257">
    <property type="entry name" value="PYRUVATE DEHYDROGENASE E1 COMPONENT BETA SUBUNIT"/>
    <property type="match status" value="1"/>
</dbReference>
<dbReference type="CDD" id="cd07036">
    <property type="entry name" value="TPP_PYR_E1-PDHc-beta_like"/>
    <property type="match status" value="1"/>
</dbReference>
<dbReference type="Pfam" id="PF02779">
    <property type="entry name" value="Transket_pyr"/>
    <property type="match status" value="1"/>
</dbReference>
<comment type="cofactor">
    <cofactor evidence="1">
        <name>thiamine diphosphate</name>
        <dbReference type="ChEBI" id="CHEBI:58937"/>
    </cofactor>
</comment>
<keyword evidence="3" id="KW-0786">Thiamine pyrophosphate</keyword>
<dbReference type="STRING" id="42256.RradSPS_0482"/>
<evidence type="ECO:0000256" key="3">
    <source>
        <dbReference type="ARBA" id="ARBA00023052"/>
    </source>
</evidence>
<dbReference type="PANTHER" id="PTHR43257:SF2">
    <property type="entry name" value="PYRUVATE DEHYDROGENASE E1 COMPONENT SUBUNIT BETA"/>
    <property type="match status" value="1"/>
</dbReference>
<reference evidence="5 7" key="1">
    <citation type="submission" date="2014-03" db="EMBL/GenBank/DDBJ databases">
        <title>Complete genome sequence of the Radio-Resistant Rubrobacter radiotolerans RSPS-4.</title>
        <authorList>
            <person name="Egas C.C."/>
            <person name="Barroso C.C."/>
            <person name="Froufe H.J.C."/>
            <person name="Pacheco J.J."/>
            <person name="Albuquerque L.L."/>
            <person name="da Costa M.M.S."/>
        </authorList>
    </citation>
    <scope>NUCLEOTIDE SEQUENCE [LARGE SCALE GENOMIC DNA]</scope>
    <source>
        <strain evidence="5 7">RSPS-4</strain>
    </source>
</reference>
<dbReference type="SUPFAM" id="SSF52922">
    <property type="entry name" value="TK C-terminal domain-like"/>
    <property type="match status" value="1"/>
</dbReference>
<proteinExistence type="predicted"/>
<dbReference type="GO" id="GO:0016491">
    <property type="term" value="F:oxidoreductase activity"/>
    <property type="evidence" value="ECO:0007669"/>
    <property type="project" value="UniProtKB-KW"/>
</dbReference>
<gene>
    <name evidence="5" type="ORF">RradSPS_0482</name>
    <name evidence="6" type="ORF">SIL72_03960</name>
</gene>
<sequence>MAETKTYREALREGMVHELDKDENVVLMGEDIGVYGGTHLITDGLYDQYGPKRIMDTPIAEGGFVGAAIGMAMLGMRPVVEMMTWNFSFLASDQIIQNAAKVRYFSGGQTKVPLVIRGPNGGGVQLSAQHTHSLENMYGHFPGLKVVSPVTPNDAKGMMITAIRDDNPVIFLEAGALYGTKGEVEDGDNAVEFGKARIAREGSDVTLIAYGRQVNLCLRAADTLEEEDGVSAEVIDLRSIRPFDEETIVKSVEKTHRAVAVQEQWKWFGVASEVAAIIQDQAFDYLDAPVQRVSGAEVPAPYARNLELAAFPSEKMVANAARRTLYMEEK</sequence>
<protein>
    <submittedName>
        <fullName evidence="6">Alpha-ketoacid dehydrogenase subunit beta</fullName>
        <ecNumber evidence="6">1.2.4.-</ecNumber>
    </submittedName>
    <submittedName>
        <fullName evidence="5">Pyruvate/2-oxoglutarate dehydrogenase complex dehydrogenase (E1) component</fullName>
    </submittedName>
</protein>
<dbReference type="GO" id="GO:0000287">
    <property type="term" value="F:magnesium ion binding"/>
    <property type="evidence" value="ECO:0007669"/>
    <property type="project" value="UniProtKB-ARBA"/>
</dbReference>
<evidence type="ECO:0000256" key="2">
    <source>
        <dbReference type="ARBA" id="ARBA00023002"/>
    </source>
</evidence>
<dbReference type="EMBL" id="JAWXXX010000001">
    <property type="protein sequence ID" value="MDX5893180.1"/>
    <property type="molecule type" value="Genomic_DNA"/>
</dbReference>
<evidence type="ECO:0000313" key="5">
    <source>
        <dbReference type="EMBL" id="AHY45765.1"/>
    </source>
</evidence>